<dbReference type="EMBL" id="UOEK01000138">
    <property type="protein sequence ID" value="VAV98328.1"/>
    <property type="molecule type" value="Genomic_DNA"/>
</dbReference>
<dbReference type="SUPFAM" id="SSF161098">
    <property type="entry name" value="MetI-like"/>
    <property type="match status" value="1"/>
</dbReference>
<keyword evidence="4" id="KW-0997">Cell inner membrane</keyword>
<keyword evidence="3" id="KW-1003">Cell membrane</keyword>
<keyword evidence="2" id="KW-0813">Transport</keyword>
<feature type="transmembrane region" description="Helical" evidence="8">
    <location>
        <begin position="21"/>
        <end position="49"/>
    </location>
</feature>
<feature type="transmembrane region" description="Helical" evidence="8">
    <location>
        <begin position="209"/>
        <end position="232"/>
    </location>
</feature>
<feature type="domain" description="ABC transmembrane type-1" evidence="9">
    <location>
        <begin position="73"/>
        <end position="285"/>
    </location>
</feature>
<evidence type="ECO:0000256" key="7">
    <source>
        <dbReference type="ARBA" id="ARBA00023136"/>
    </source>
</evidence>
<sequence>MTSTPMTARRIRNGLKIPLMLAPALGLVVVLFGGGILVGLGQSLGYFPAIGLNEFTFSNYTTVLTDRNFLISLWLTFRIAAVTTVLSSVLAIAFTLVLREKFAGSKITTFLFQVPLPVPHLVAASGIILLITQSGLIARIATAAGLMDTPADFPALVFDKAGVAIILTFLWKEVPFVGLVILAILQSVGPQYEEQARTLGANARQRFRYVLLPLIMPGVMSTSIIIFAFTFANYEIPLLLGVRFPSTLPVVAFREYQDPDLALRPQAMAISIVLAVVAMLLLIAYRRLARSAVK</sequence>
<accession>A0A3B0SCH4</accession>
<evidence type="ECO:0000256" key="8">
    <source>
        <dbReference type="SAM" id="Phobius"/>
    </source>
</evidence>
<organism evidence="10">
    <name type="scientific">hydrothermal vent metagenome</name>
    <dbReference type="NCBI Taxonomy" id="652676"/>
    <lineage>
        <taxon>unclassified sequences</taxon>
        <taxon>metagenomes</taxon>
        <taxon>ecological metagenomes</taxon>
    </lineage>
</organism>
<dbReference type="GO" id="GO:0055085">
    <property type="term" value="P:transmembrane transport"/>
    <property type="evidence" value="ECO:0007669"/>
    <property type="project" value="InterPro"/>
</dbReference>
<evidence type="ECO:0000256" key="5">
    <source>
        <dbReference type="ARBA" id="ARBA00022692"/>
    </source>
</evidence>
<reference evidence="10" key="1">
    <citation type="submission" date="2018-06" db="EMBL/GenBank/DDBJ databases">
        <authorList>
            <person name="Zhirakovskaya E."/>
        </authorList>
    </citation>
    <scope>NUCLEOTIDE SEQUENCE</scope>
</reference>
<evidence type="ECO:0000256" key="2">
    <source>
        <dbReference type="ARBA" id="ARBA00022448"/>
    </source>
</evidence>
<name>A0A3B0SCH4_9ZZZZ</name>
<dbReference type="PANTHER" id="PTHR43357:SF4">
    <property type="entry name" value="INNER MEMBRANE ABC TRANSPORTER PERMEASE PROTEIN YDCV"/>
    <property type="match status" value="1"/>
</dbReference>
<evidence type="ECO:0000256" key="6">
    <source>
        <dbReference type="ARBA" id="ARBA00022989"/>
    </source>
</evidence>
<evidence type="ECO:0000256" key="3">
    <source>
        <dbReference type="ARBA" id="ARBA00022475"/>
    </source>
</evidence>
<feature type="transmembrane region" description="Helical" evidence="8">
    <location>
        <begin position="118"/>
        <end position="141"/>
    </location>
</feature>
<evidence type="ECO:0000256" key="1">
    <source>
        <dbReference type="ARBA" id="ARBA00004429"/>
    </source>
</evidence>
<dbReference type="InterPro" id="IPR000515">
    <property type="entry name" value="MetI-like"/>
</dbReference>
<proteinExistence type="predicted"/>
<dbReference type="InterPro" id="IPR035906">
    <property type="entry name" value="MetI-like_sf"/>
</dbReference>
<evidence type="ECO:0000256" key="4">
    <source>
        <dbReference type="ARBA" id="ARBA00022519"/>
    </source>
</evidence>
<dbReference type="AlphaFoldDB" id="A0A3B0SCH4"/>
<evidence type="ECO:0000259" key="9">
    <source>
        <dbReference type="PROSITE" id="PS50928"/>
    </source>
</evidence>
<dbReference type="GO" id="GO:0005886">
    <property type="term" value="C:plasma membrane"/>
    <property type="evidence" value="ECO:0007669"/>
    <property type="project" value="UniProtKB-SubCell"/>
</dbReference>
<protein>
    <submittedName>
        <fullName evidence="10">ABC transporter, permease protein 1 (Cluster 1, maltose/g3p/polyamine/iron)</fullName>
    </submittedName>
</protein>
<feature type="transmembrane region" description="Helical" evidence="8">
    <location>
        <begin position="267"/>
        <end position="285"/>
    </location>
</feature>
<feature type="transmembrane region" description="Helical" evidence="8">
    <location>
        <begin position="69"/>
        <end position="98"/>
    </location>
</feature>
<dbReference type="Pfam" id="PF00528">
    <property type="entry name" value="BPD_transp_1"/>
    <property type="match status" value="1"/>
</dbReference>
<dbReference type="PANTHER" id="PTHR43357">
    <property type="entry name" value="INNER MEMBRANE ABC TRANSPORTER PERMEASE PROTEIN YDCV"/>
    <property type="match status" value="1"/>
</dbReference>
<gene>
    <name evidence="10" type="ORF">MNBD_ACTINO02-2219</name>
</gene>
<keyword evidence="6 8" id="KW-1133">Transmembrane helix</keyword>
<dbReference type="Gene3D" id="1.10.3720.10">
    <property type="entry name" value="MetI-like"/>
    <property type="match status" value="1"/>
</dbReference>
<keyword evidence="5 8" id="KW-0812">Transmembrane</keyword>
<evidence type="ECO:0000313" key="10">
    <source>
        <dbReference type="EMBL" id="VAV98328.1"/>
    </source>
</evidence>
<keyword evidence="7 8" id="KW-0472">Membrane</keyword>
<dbReference type="PROSITE" id="PS50928">
    <property type="entry name" value="ABC_TM1"/>
    <property type="match status" value="1"/>
</dbReference>
<feature type="transmembrane region" description="Helical" evidence="8">
    <location>
        <begin position="161"/>
        <end position="188"/>
    </location>
</feature>
<comment type="subcellular location">
    <subcellularLocation>
        <location evidence="1">Cell inner membrane</location>
        <topology evidence="1">Multi-pass membrane protein</topology>
    </subcellularLocation>
</comment>
<dbReference type="CDD" id="cd06261">
    <property type="entry name" value="TM_PBP2"/>
    <property type="match status" value="1"/>
</dbReference>